<evidence type="ECO:0000313" key="1">
    <source>
        <dbReference type="EMBL" id="RRR69711.1"/>
    </source>
</evidence>
<dbReference type="InterPro" id="IPR038573">
    <property type="entry name" value="BrnT_sf"/>
</dbReference>
<dbReference type="Gene3D" id="3.10.450.530">
    <property type="entry name" value="Ribonuclease toxin, BrnT, of type II toxin-antitoxin system"/>
    <property type="match status" value="1"/>
</dbReference>
<proteinExistence type="predicted"/>
<dbReference type="Proteomes" id="UP000280307">
    <property type="component" value="Unassembled WGS sequence"/>
</dbReference>
<dbReference type="InterPro" id="IPR007460">
    <property type="entry name" value="BrnT_toxin"/>
</dbReference>
<dbReference type="AlphaFoldDB" id="A0A426TW54"/>
<dbReference type="Pfam" id="PF04365">
    <property type="entry name" value="BrnT_toxin"/>
    <property type="match status" value="1"/>
</dbReference>
<organism evidence="1 2">
    <name type="scientific">Candidatus Viridilinea halotolerans</name>
    <dbReference type="NCBI Taxonomy" id="2491704"/>
    <lineage>
        <taxon>Bacteria</taxon>
        <taxon>Bacillati</taxon>
        <taxon>Chloroflexota</taxon>
        <taxon>Chloroflexia</taxon>
        <taxon>Chloroflexales</taxon>
        <taxon>Chloroflexineae</taxon>
        <taxon>Oscillochloridaceae</taxon>
        <taxon>Candidatus Viridilinea</taxon>
    </lineage>
</organism>
<protein>
    <submittedName>
        <fullName evidence="1">BrnT family toxin</fullName>
    </submittedName>
</protein>
<comment type="caution">
    <text evidence="1">The sequence shown here is derived from an EMBL/GenBank/DDBJ whole genome shotgun (WGS) entry which is preliminary data.</text>
</comment>
<sequence length="95" mass="11142">MANSTFEWNENKALRNIDKHGVSFEEAVTVFLDMHSLTIFDEKHSTTEDRFIDIGRSLSGRLLVVVYTERAEQIRIISARQATITERRVYERRKP</sequence>
<reference evidence="1 2" key="1">
    <citation type="submission" date="2018-12" db="EMBL/GenBank/DDBJ databases">
        <title>Genome Sequence of Candidatus Viridilinea halotolerans isolated from saline sulfide-rich spring.</title>
        <authorList>
            <person name="Grouzdev D.S."/>
            <person name="Burganskaya E.I."/>
            <person name="Krutkina M.S."/>
            <person name="Sukhacheva M.V."/>
            <person name="Gorlenko V.M."/>
        </authorList>
    </citation>
    <scope>NUCLEOTIDE SEQUENCE [LARGE SCALE GENOMIC DNA]</scope>
    <source>
        <strain evidence="1">Chok-6</strain>
    </source>
</reference>
<dbReference type="EMBL" id="RSAS01000596">
    <property type="protein sequence ID" value="RRR69711.1"/>
    <property type="molecule type" value="Genomic_DNA"/>
</dbReference>
<accession>A0A426TW54</accession>
<name>A0A426TW54_9CHLR</name>
<gene>
    <name evidence="1" type="ORF">EI684_14970</name>
</gene>
<evidence type="ECO:0000313" key="2">
    <source>
        <dbReference type="Proteomes" id="UP000280307"/>
    </source>
</evidence>